<comment type="catalytic activity">
    <reaction evidence="11">
        <text>spermidine + acetyl-CoA = N(8)-acetylspermidine + CoA + H(+)</text>
        <dbReference type="Rhea" id="RHEA:28270"/>
        <dbReference type="ChEBI" id="CHEBI:15378"/>
        <dbReference type="ChEBI" id="CHEBI:57287"/>
        <dbReference type="ChEBI" id="CHEBI:57288"/>
        <dbReference type="ChEBI" id="CHEBI:57834"/>
        <dbReference type="ChEBI" id="CHEBI:58535"/>
        <dbReference type="EC" id="2.3.1.57"/>
    </reaction>
</comment>
<protein>
    <recommendedName>
        <fullName evidence="15">Spermidine N(1)-acetyltransferase</fullName>
        <ecNumber evidence="4">2.3.1.57</ecNumber>
    </recommendedName>
    <alternativeName>
        <fullName evidence="16">Spermidine/spermine N(1)-acetyltransferase</fullName>
    </alternativeName>
</protein>
<evidence type="ECO:0000256" key="5">
    <source>
        <dbReference type="ARBA" id="ARBA00022490"/>
    </source>
</evidence>
<organism evidence="18 19">
    <name type="scientific">Candidatus Desulfovibrio intestinavium</name>
    <dbReference type="NCBI Taxonomy" id="2838534"/>
    <lineage>
        <taxon>Bacteria</taxon>
        <taxon>Pseudomonadati</taxon>
        <taxon>Thermodesulfobacteriota</taxon>
        <taxon>Desulfovibrionia</taxon>
        <taxon>Desulfovibrionales</taxon>
        <taxon>Desulfovibrionaceae</taxon>
        <taxon>Desulfovibrio</taxon>
    </lineage>
</organism>
<evidence type="ECO:0000256" key="16">
    <source>
        <dbReference type="ARBA" id="ARBA00079997"/>
    </source>
</evidence>
<feature type="domain" description="N-acetyltransferase" evidence="17">
    <location>
        <begin position="7"/>
        <end position="167"/>
    </location>
</feature>
<dbReference type="GO" id="GO:0004145">
    <property type="term" value="F:diamine N-acetyltransferase activity"/>
    <property type="evidence" value="ECO:0007669"/>
    <property type="project" value="UniProtKB-EC"/>
</dbReference>
<evidence type="ECO:0000256" key="1">
    <source>
        <dbReference type="ARBA" id="ARBA00004496"/>
    </source>
</evidence>
<dbReference type="PANTHER" id="PTHR43415">
    <property type="entry name" value="SPERMIDINE N(1)-ACETYLTRANSFERASE"/>
    <property type="match status" value="1"/>
</dbReference>
<dbReference type="Gene3D" id="3.40.630.30">
    <property type="match status" value="1"/>
</dbReference>
<dbReference type="NCBIfam" id="NF011709">
    <property type="entry name" value="PRK15130.1"/>
    <property type="match status" value="1"/>
</dbReference>
<evidence type="ECO:0000313" key="19">
    <source>
        <dbReference type="Proteomes" id="UP000823821"/>
    </source>
</evidence>
<dbReference type="Pfam" id="PF13302">
    <property type="entry name" value="Acetyltransf_3"/>
    <property type="match status" value="1"/>
</dbReference>
<name>A0A9D2HPM4_9BACT</name>
<evidence type="ECO:0000256" key="2">
    <source>
        <dbReference type="ARBA" id="ARBA00004723"/>
    </source>
</evidence>
<gene>
    <name evidence="18" type="primary">speG</name>
    <name evidence="18" type="ORF">H9784_10035</name>
</gene>
<evidence type="ECO:0000256" key="7">
    <source>
        <dbReference type="ARBA" id="ARBA00022723"/>
    </source>
</evidence>
<accession>A0A9D2HPM4</accession>
<proteinExistence type="inferred from homology"/>
<comment type="caution">
    <text evidence="18">The sequence shown here is derived from an EMBL/GenBank/DDBJ whole genome shotgun (WGS) entry which is preliminary data.</text>
</comment>
<dbReference type="EMBL" id="DWZD01000052">
    <property type="protein sequence ID" value="HJA79885.1"/>
    <property type="molecule type" value="Genomic_DNA"/>
</dbReference>
<evidence type="ECO:0000256" key="8">
    <source>
        <dbReference type="ARBA" id="ARBA00022842"/>
    </source>
</evidence>
<evidence type="ECO:0000256" key="15">
    <source>
        <dbReference type="ARBA" id="ARBA00073647"/>
    </source>
</evidence>
<dbReference type="Proteomes" id="UP000823821">
    <property type="component" value="Unassembled WGS sequence"/>
</dbReference>
<dbReference type="InterPro" id="IPR000182">
    <property type="entry name" value="GNAT_dom"/>
</dbReference>
<dbReference type="GO" id="GO:0005737">
    <property type="term" value="C:cytoplasm"/>
    <property type="evidence" value="ECO:0007669"/>
    <property type="project" value="UniProtKB-SubCell"/>
</dbReference>
<reference evidence="18" key="2">
    <citation type="submission" date="2021-04" db="EMBL/GenBank/DDBJ databases">
        <authorList>
            <person name="Gilroy R."/>
        </authorList>
    </citation>
    <scope>NUCLEOTIDE SEQUENCE</scope>
    <source>
        <strain evidence="18">5032</strain>
    </source>
</reference>
<evidence type="ECO:0000256" key="12">
    <source>
        <dbReference type="ARBA" id="ARBA00052273"/>
    </source>
</evidence>
<evidence type="ECO:0000256" key="13">
    <source>
        <dbReference type="ARBA" id="ARBA00052368"/>
    </source>
</evidence>
<comment type="catalytic activity">
    <reaction evidence="13">
        <text>spermidine + acetyl-CoA = N(1)-acetylspermidine + CoA + H(+)</text>
        <dbReference type="Rhea" id="RHEA:28150"/>
        <dbReference type="ChEBI" id="CHEBI:15378"/>
        <dbReference type="ChEBI" id="CHEBI:57287"/>
        <dbReference type="ChEBI" id="CHEBI:57288"/>
        <dbReference type="ChEBI" id="CHEBI:57834"/>
        <dbReference type="ChEBI" id="CHEBI:58324"/>
        <dbReference type="EC" id="2.3.1.57"/>
    </reaction>
</comment>
<evidence type="ECO:0000256" key="11">
    <source>
        <dbReference type="ARBA" id="ARBA00052230"/>
    </source>
</evidence>
<sequence>MDANDTVTIRPLEREDLKFVHGLDNNATIMRYWFEEPYEAFVELQDLYNKHIHDQSERRFIVDRAGESIGLVELVEIDHIHRRAEFQIIIAPEWQNRGYARLAAQLVMAYAFDVLNLYKLYLVVDMENTHARHLYARLGFTEEGVLRREFFVNGSYHDVTRMCIFQDDYWQRRDAEAAAAGQTDAACEHGRN</sequence>
<evidence type="ECO:0000256" key="14">
    <source>
        <dbReference type="ARBA" id="ARBA00060713"/>
    </source>
</evidence>
<evidence type="ECO:0000256" key="9">
    <source>
        <dbReference type="ARBA" id="ARBA00023315"/>
    </source>
</evidence>
<keyword evidence="8" id="KW-0460">Magnesium</keyword>
<keyword evidence="6 18" id="KW-0808">Transferase</keyword>
<keyword evidence="7" id="KW-0479">Metal-binding</keyword>
<comment type="subcellular location">
    <subcellularLocation>
        <location evidence="1">Cytoplasm</location>
    </subcellularLocation>
</comment>
<dbReference type="PROSITE" id="PS51186">
    <property type="entry name" value="GNAT"/>
    <property type="match status" value="1"/>
</dbReference>
<evidence type="ECO:0000313" key="18">
    <source>
        <dbReference type="EMBL" id="HJA79885.1"/>
    </source>
</evidence>
<dbReference type="CDD" id="cd04301">
    <property type="entry name" value="NAT_SF"/>
    <property type="match status" value="1"/>
</dbReference>
<dbReference type="EC" id="2.3.1.57" evidence="4"/>
<dbReference type="FunFam" id="3.40.630.30:FF:000007">
    <property type="entry name" value="Spermidine N(1)-acetyltransferase"/>
    <property type="match status" value="1"/>
</dbReference>
<dbReference type="InterPro" id="IPR016181">
    <property type="entry name" value="Acyl_CoA_acyltransferase"/>
</dbReference>
<dbReference type="PANTHER" id="PTHR43415:SF6">
    <property type="entry name" value="SPERMIDINE N(1)-ACETYLTRANSFERASE"/>
    <property type="match status" value="1"/>
</dbReference>
<keyword evidence="5" id="KW-0963">Cytoplasm</keyword>
<dbReference type="AlphaFoldDB" id="A0A9D2HPM4"/>
<dbReference type="GO" id="GO:0046872">
    <property type="term" value="F:metal ion binding"/>
    <property type="evidence" value="ECO:0007669"/>
    <property type="project" value="UniProtKB-KW"/>
</dbReference>
<comment type="catalytic activity">
    <reaction evidence="10">
        <text>spermine + acetyl-CoA = N(1)-acetylspermine + CoA + H(+)</text>
        <dbReference type="Rhea" id="RHEA:33099"/>
        <dbReference type="ChEBI" id="CHEBI:15378"/>
        <dbReference type="ChEBI" id="CHEBI:45725"/>
        <dbReference type="ChEBI" id="CHEBI:57287"/>
        <dbReference type="ChEBI" id="CHEBI:57288"/>
        <dbReference type="ChEBI" id="CHEBI:58101"/>
        <dbReference type="EC" id="2.3.1.57"/>
    </reaction>
</comment>
<evidence type="ECO:0000256" key="3">
    <source>
        <dbReference type="ARBA" id="ARBA00008694"/>
    </source>
</evidence>
<evidence type="ECO:0000259" key="17">
    <source>
        <dbReference type="PROSITE" id="PS51186"/>
    </source>
</evidence>
<evidence type="ECO:0000256" key="4">
    <source>
        <dbReference type="ARBA" id="ARBA00013209"/>
    </source>
</evidence>
<dbReference type="SUPFAM" id="SSF55729">
    <property type="entry name" value="Acyl-CoA N-acyltransferases (Nat)"/>
    <property type="match status" value="1"/>
</dbReference>
<evidence type="ECO:0000256" key="6">
    <source>
        <dbReference type="ARBA" id="ARBA00022679"/>
    </source>
</evidence>
<comment type="catalytic activity">
    <reaction evidence="12">
        <text>an alkane-alpha,omega-diamine + acetyl-CoA = an N-acetylalkane-alpha,omega-diamine + CoA + H(+)</text>
        <dbReference type="Rhea" id="RHEA:11116"/>
        <dbReference type="Rhea" id="RHEA-COMP:9766"/>
        <dbReference type="Rhea" id="RHEA-COMP:9767"/>
        <dbReference type="ChEBI" id="CHEBI:15378"/>
        <dbReference type="ChEBI" id="CHEBI:57287"/>
        <dbReference type="ChEBI" id="CHEBI:57288"/>
        <dbReference type="ChEBI" id="CHEBI:70977"/>
        <dbReference type="ChEBI" id="CHEBI:70988"/>
        <dbReference type="EC" id="2.3.1.57"/>
    </reaction>
</comment>
<comment type="pathway">
    <text evidence="2">Amine and polyamine degradation; spermine degradation.</text>
</comment>
<comment type="similarity">
    <text evidence="3">Belongs to the acetyltransferase family.</text>
</comment>
<keyword evidence="9 18" id="KW-0012">Acyltransferase</keyword>
<reference evidence="18" key="1">
    <citation type="journal article" date="2021" name="PeerJ">
        <title>Extensive microbial diversity within the chicken gut microbiome revealed by metagenomics and culture.</title>
        <authorList>
            <person name="Gilroy R."/>
            <person name="Ravi A."/>
            <person name="Getino M."/>
            <person name="Pursley I."/>
            <person name="Horton D.L."/>
            <person name="Alikhan N.F."/>
            <person name="Baker D."/>
            <person name="Gharbi K."/>
            <person name="Hall N."/>
            <person name="Watson M."/>
            <person name="Adriaenssens E.M."/>
            <person name="Foster-Nyarko E."/>
            <person name="Jarju S."/>
            <person name="Secka A."/>
            <person name="Antonio M."/>
            <person name="Oren A."/>
            <person name="Chaudhuri R.R."/>
            <person name="La Ragione R."/>
            <person name="Hildebrand F."/>
            <person name="Pallen M.J."/>
        </authorList>
    </citation>
    <scope>NUCLEOTIDE SEQUENCE</scope>
    <source>
        <strain evidence="18">5032</strain>
    </source>
</reference>
<comment type="pathway">
    <text evidence="14">Amine and polyamine degradation; spermidine degradation.</text>
</comment>
<evidence type="ECO:0000256" key="10">
    <source>
        <dbReference type="ARBA" id="ARBA00050555"/>
    </source>
</evidence>